<dbReference type="PANTHER" id="PTHR12015:SF147">
    <property type="entry name" value="C-C MOTIF CHEMOKINE 13"/>
    <property type="match status" value="1"/>
</dbReference>
<dbReference type="GO" id="GO:0006954">
    <property type="term" value="P:inflammatory response"/>
    <property type="evidence" value="ECO:0007669"/>
    <property type="project" value="UniProtKB-KW"/>
</dbReference>
<dbReference type="GeneID" id="102003870"/>
<dbReference type="AlphaFoldDB" id="A0A8C2YL61"/>
<protein>
    <recommendedName>
        <fullName evidence="9">C-C motif chemokine</fullName>
    </recommendedName>
</protein>
<dbReference type="GeneTree" id="ENSGT01130000278316"/>
<evidence type="ECO:0000256" key="4">
    <source>
        <dbReference type="ARBA" id="ARBA00022514"/>
    </source>
</evidence>
<keyword evidence="5 9" id="KW-0964">Secreted</keyword>
<dbReference type="GO" id="GO:0050768">
    <property type="term" value="P:negative regulation of neurogenesis"/>
    <property type="evidence" value="ECO:0007669"/>
    <property type="project" value="Ensembl"/>
</dbReference>
<evidence type="ECO:0000256" key="8">
    <source>
        <dbReference type="ARBA" id="ARBA00023198"/>
    </source>
</evidence>
<reference evidence="11" key="2">
    <citation type="submission" date="2025-09" db="UniProtKB">
        <authorList>
            <consortium name="Ensembl"/>
        </authorList>
    </citation>
    <scope>IDENTIFICATION</scope>
</reference>
<evidence type="ECO:0000259" key="10">
    <source>
        <dbReference type="SMART" id="SM00199"/>
    </source>
</evidence>
<dbReference type="Proteomes" id="UP000694398">
    <property type="component" value="Unassembled WGS sequence"/>
</dbReference>
<dbReference type="GO" id="GO:0060444">
    <property type="term" value="P:branching involved in mammary gland duct morphogenesis"/>
    <property type="evidence" value="ECO:0007669"/>
    <property type="project" value="Ensembl"/>
</dbReference>
<dbReference type="GO" id="GO:0030335">
    <property type="term" value="P:positive regulation of cell migration"/>
    <property type="evidence" value="ECO:0007669"/>
    <property type="project" value="Ensembl"/>
</dbReference>
<keyword evidence="7" id="KW-1015">Disulfide bond</keyword>
<dbReference type="GO" id="GO:0007611">
    <property type="term" value="P:learning or memory"/>
    <property type="evidence" value="ECO:0007669"/>
    <property type="project" value="Ensembl"/>
</dbReference>
<evidence type="ECO:0000256" key="1">
    <source>
        <dbReference type="ARBA" id="ARBA00004613"/>
    </source>
</evidence>
<dbReference type="Gene3D" id="2.40.50.40">
    <property type="match status" value="1"/>
</dbReference>
<keyword evidence="4 9" id="KW-0202">Cytokine</keyword>
<keyword evidence="12" id="KW-1185">Reference proteome</keyword>
<evidence type="ECO:0000256" key="7">
    <source>
        <dbReference type="ARBA" id="ARBA00023157"/>
    </source>
</evidence>
<evidence type="ECO:0000313" key="12">
    <source>
        <dbReference type="Proteomes" id="UP000694398"/>
    </source>
</evidence>
<dbReference type="GO" id="GO:0007010">
    <property type="term" value="P:cytoskeleton organization"/>
    <property type="evidence" value="ECO:0007669"/>
    <property type="project" value="Ensembl"/>
</dbReference>
<dbReference type="GO" id="GO:0061844">
    <property type="term" value="P:antimicrobial humoral immune response mediated by antimicrobial peptide"/>
    <property type="evidence" value="ECO:0007669"/>
    <property type="project" value="TreeGrafter"/>
</dbReference>
<dbReference type="InterPro" id="IPR001811">
    <property type="entry name" value="Chemokine_IL8-like_dom"/>
</dbReference>
<dbReference type="InterPro" id="IPR039809">
    <property type="entry name" value="Chemokine_b/g/d"/>
</dbReference>
<evidence type="ECO:0000256" key="5">
    <source>
        <dbReference type="ARBA" id="ARBA00022525"/>
    </source>
</evidence>
<dbReference type="GO" id="GO:0008009">
    <property type="term" value="F:chemokine activity"/>
    <property type="evidence" value="ECO:0007669"/>
    <property type="project" value="Ensembl"/>
</dbReference>
<dbReference type="SUPFAM" id="SSF54117">
    <property type="entry name" value="Interleukin 8-like chemokines"/>
    <property type="match status" value="1"/>
</dbReference>
<dbReference type="GO" id="GO:0030838">
    <property type="term" value="P:positive regulation of actin filament polymerization"/>
    <property type="evidence" value="ECO:0007669"/>
    <property type="project" value="Ensembl"/>
</dbReference>
<dbReference type="Pfam" id="PF00048">
    <property type="entry name" value="IL8"/>
    <property type="match status" value="1"/>
</dbReference>
<feature type="domain" description="Chemokine interleukin-8-like" evidence="10">
    <location>
        <begin position="29"/>
        <end position="88"/>
    </location>
</feature>
<dbReference type="GO" id="GO:0048245">
    <property type="term" value="P:eosinophil chemotaxis"/>
    <property type="evidence" value="ECO:0007669"/>
    <property type="project" value="Ensembl"/>
</dbReference>
<dbReference type="PANTHER" id="PTHR12015">
    <property type="entry name" value="SMALL INDUCIBLE CYTOKINE A"/>
    <property type="match status" value="1"/>
</dbReference>
<dbReference type="GO" id="GO:0001938">
    <property type="term" value="P:positive regulation of endothelial cell proliferation"/>
    <property type="evidence" value="ECO:0007669"/>
    <property type="project" value="Ensembl"/>
</dbReference>
<keyword evidence="6 9" id="KW-0732">Signal</keyword>
<reference evidence="11" key="1">
    <citation type="submission" date="2025-08" db="UniProtKB">
        <authorList>
            <consortium name="Ensembl"/>
        </authorList>
    </citation>
    <scope>IDENTIFICATION</scope>
</reference>
<evidence type="ECO:0000256" key="3">
    <source>
        <dbReference type="ARBA" id="ARBA00022500"/>
    </source>
</evidence>
<evidence type="ECO:0000256" key="2">
    <source>
        <dbReference type="ARBA" id="ARBA00010868"/>
    </source>
</evidence>
<dbReference type="InterPro" id="IPR036048">
    <property type="entry name" value="Interleukin_8-like_sf"/>
</dbReference>
<feature type="chain" id="PRO_5034848422" description="C-C motif chemokine" evidence="9">
    <location>
        <begin position="24"/>
        <end position="108"/>
    </location>
</feature>
<name>A0A8C2YL61_CHILA</name>
<dbReference type="CDD" id="cd00272">
    <property type="entry name" value="Chemokine_CC"/>
    <property type="match status" value="1"/>
</dbReference>
<dbReference type="OrthoDB" id="8934837at2759"/>
<comment type="subcellular location">
    <subcellularLocation>
        <location evidence="1 9">Secreted</location>
    </subcellularLocation>
</comment>
<dbReference type="GO" id="GO:0008360">
    <property type="term" value="P:regulation of cell shape"/>
    <property type="evidence" value="ECO:0007669"/>
    <property type="project" value="Ensembl"/>
</dbReference>
<dbReference type="GO" id="GO:0005615">
    <property type="term" value="C:extracellular space"/>
    <property type="evidence" value="ECO:0007669"/>
    <property type="project" value="UniProtKB-KW"/>
</dbReference>
<dbReference type="OMA" id="SKCPQTA"/>
<dbReference type="GO" id="GO:0060763">
    <property type="term" value="P:mammary duct terminal end bud growth"/>
    <property type="evidence" value="ECO:0007669"/>
    <property type="project" value="Ensembl"/>
</dbReference>
<dbReference type="GO" id="GO:0031728">
    <property type="term" value="F:CCR3 chemokine receptor binding"/>
    <property type="evidence" value="ECO:0007669"/>
    <property type="project" value="Ensembl"/>
</dbReference>
<proteinExistence type="inferred from homology"/>
<evidence type="ECO:0000256" key="9">
    <source>
        <dbReference type="RuleBase" id="RU361150"/>
    </source>
</evidence>
<accession>A0A8C2YL61</accession>
<evidence type="ECO:0000313" key="11">
    <source>
        <dbReference type="Ensembl" id="ENSCLAP00000006743.1"/>
    </source>
</evidence>
<dbReference type="PROSITE" id="PS00472">
    <property type="entry name" value="SMALL_CYTOKINES_CC"/>
    <property type="match status" value="1"/>
</dbReference>
<organism evidence="11 12">
    <name type="scientific">Chinchilla lanigera</name>
    <name type="common">Long-tailed chinchilla</name>
    <name type="synonym">Chinchilla villidera</name>
    <dbReference type="NCBI Taxonomy" id="34839"/>
    <lineage>
        <taxon>Eukaryota</taxon>
        <taxon>Metazoa</taxon>
        <taxon>Chordata</taxon>
        <taxon>Craniata</taxon>
        <taxon>Vertebrata</taxon>
        <taxon>Euteleostomi</taxon>
        <taxon>Mammalia</taxon>
        <taxon>Eutheria</taxon>
        <taxon>Euarchontoglires</taxon>
        <taxon>Glires</taxon>
        <taxon>Rodentia</taxon>
        <taxon>Hystricomorpha</taxon>
        <taxon>Chinchillidae</taxon>
        <taxon>Chinchilla</taxon>
    </lineage>
</organism>
<keyword evidence="8" id="KW-0395">Inflammatory response</keyword>
<dbReference type="GO" id="GO:0046983">
    <property type="term" value="F:protein dimerization activity"/>
    <property type="evidence" value="ECO:0007669"/>
    <property type="project" value="Ensembl"/>
</dbReference>
<dbReference type="SMART" id="SM00199">
    <property type="entry name" value="SCY"/>
    <property type="match status" value="1"/>
</dbReference>
<dbReference type="FunFam" id="2.40.50.40:FF:000002">
    <property type="entry name" value="C-C motif chemokine"/>
    <property type="match status" value="1"/>
</dbReference>
<sequence>MKVFAAFLCLLLTASAFSPQVLAQPGALPKTCCFAVTNKKIPIQRLKSYRIITSSKCPQTAVIFKTKQEKEICADPKKKWVQDSVKYLGQISHTAKPESPFVRLQTSG</sequence>
<comment type="similarity">
    <text evidence="2 9">Belongs to the intercrine beta (chemokine CC) family.</text>
</comment>
<keyword evidence="3 9" id="KW-0145">Chemotaxis</keyword>
<dbReference type="GO" id="GO:0070098">
    <property type="term" value="P:chemokine-mediated signaling pathway"/>
    <property type="evidence" value="ECO:0007669"/>
    <property type="project" value="Ensembl"/>
</dbReference>
<feature type="signal peptide" evidence="9">
    <location>
        <begin position="1"/>
        <end position="23"/>
    </location>
</feature>
<gene>
    <name evidence="11" type="primary">CCL11</name>
</gene>
<dbReference type="InterPro" id="IPR000827">
    <property type="entry name" value="Chemokine_CC_CS"/>
</dbReference>
<dbReference type="Ensembl" id="ENSCLAT00000006853.1">
    <property type="protein sequence ID" value="ENSCLAP00000006743.1"/>
    <property type="gene ID" value="ENSCLAG00000004752.1"/>
</dbReference>
<dbReference type="GO" id="GO:0045766">
    <property type="term" value="P:positive regulation of angiogenesis"/>
    <property type="evidence" value="ECO:0007669"/>
    <property type="project" value="Ensembl"/>
</dbReference>
<evidence type="ECO:0000256" key="6">
    <source>
        <dbReference type="ARBA" id="ARBA00022729"/>
    </source>
</evidence>